<dbReference type="Proteomes" id="UP001162480">
    <property type="component" value="Chromosome 11"/>
</dbReference>
<evidence type="ECO:0000313" key="1">
    <source>
        <dbReference type="EMBL" id="CAI9729648.1"/>
    </source>
</evidence>
<name>A0AA36B876_OCTVU</name>
<keyword evidence="2" id="KW-1185">Reference proteome</keyword>
<accession>A0AA36B876</accession>
<evidence type="ECO:0000313" key="2">
    <source>
        <dbReference type="Proteomes" id="UP001162480"/>
    </source>
</evidence>
<dbReference type="EMBL" id="OX597824">
    <property type="protein sequence ID" value="CAI9729648.1"/>
    <property type="molecule type" value="Genomic_DNA"/>
</dbReference>
<sequence length="118" mass="13255">MNKETLVSCLTVCSQWGIFTIIDFGKEGNVRNRICGVCEFTERISLTNRLICGNSLKSKLYYSCFGPNSPPKEAGDSVNQDEIHHDTAINWGPGLFWRLDTAIPLAPFEISFSKWHGN</sequence>
<dbReference type="AlphaFoldDB" id="A0AA36B876"/>
<protein>
    <submittedName>
        <fullName evidence="1">Uncharacterized protein</fullName>
    </submittedName>
</protein>
<organism evidence="1 2">
    <name type="scientific">Octopus vulgaris</name>
    <name type="common">Common octopus</name>
    <dbReference type="NCBI Taxonomy" id="6645"/>
    <lineage>
        <taxon>Eukaryota</taxon>
        <taxon>Metazoa</taxon>
        <taxon>Spiralia</taxon>
        <taxon>Lophotrochozoa</taxon>
        <taxon>Mollusca</taxon>
        <taxon>Cephalopoda</taxon>
        <taxon>Coleoidea</taxon>
        <taxon>Octopodiformes</taxon>
        <taxon>Octopoda</taxon>
        <taxon>Incirrata</taxon>
        <taxon>Octopodidae</taxon>
        <taxon>Octopus</taxon>
    </lineage>
</organism>
<gene>
    <name evidence="1" type="ORF">OCTVUL_1B019528</name>
</gene>
<reference evidence="1" key="1">
    <citation type="submission" date="2023-08" db="EMBL/GenBank/DDBJ databases">
        <authorList>
            <person name="Alioto T."/>
            <person name="Alioto T."/>
            <person name="Gomez Garrido J."/>
        </authorList>
    </citation>
    <scope>NUCLEOTIDE SEQUENCE</scope>
</reference>
<proteinExistence type="predicted"/>